<dbReference type="Gene3D" id="3.30.160.810">
    <property type="match status" value="1"/>
</dbReference>
<comment type="subunit">
    <text evidence="7 9">Part of the 50S ribosomal subunit. Forms a cluster with proteins L14 and L19.</text>
</comment>
<dbReference type="GO" id="GO:0006412">
    <property type="term" value="P:translation"/>
    <property type="evidence" value="ECO:0007669"/>
    <property type="project" value="UniProtKB-UniRule"/>
</dbReference>
<dbReference type="GO" id="GO:0003735">
    <property type="term" value="F:structural constituent of ribosome"/>
    <property type="evidence" value="ECO:0007669"/>
    <property type="project" value="UniProtKB-UniRule"/>
</dbReference>
<evidence type="ECO:0000256" key="7">
    <source>
        <dbReference type="HAMAP-Rule" id="MF_01325"/>
    </source>
</evidence>
<dbReference type="RefSeq" id="WP_307260152.1">
    <property type="nucleotide sequence ID" value="NZ_JAUSVL010000001.1"/>
</dbReference>
<sequence length="211" mass="22323">MKKGLLGKKLGMTHVYTETGVMVPVTAIELGPCPVLDLRTQAKDGYSAVQLGFGSRKVKNVSKAVLGHLAKADLAANPPAVIREMRMDSDPTCAIGDQLSADIFAANEFVDVVGHSKGKGFSGVVRRYNFAGGRASHGGAWTRRTGSIGMCAAPGKVYKGRKMPGHMGNERCTVQNLLVVEVRPEKNLLLVKGAIPGPTGGMVIVRNAVKK</sequence>
<protein>
    <recommendedName>
        <fullName evidence="6 7">Large ribosomal subunit protein uL3</fullName>
    </recommendedName>
</protein>
<organism evidence="10 11">
    <name type="scientific">Oligosphaera ethanolica</name>
    <dbReference type="NCBI Taxonomy" id="760260"/>
    <lineage>
        <taxon>Bacteria</taxon>
        <taxon>Pseudomonadati</taxon>
        <taxon>Lentisphaerota</taxon>
        <taxon>Oligosphaeria</taxon>
        <taxon>Oligosphaerales</taxon>
        <taxon>Oligosphaeraceae</taxon>
        <taxon>Oligosphaera</taxon>
    </lineage>
</organism>
<evidence type="ECO:0000256" key="9">
    <source>
        <dbReference type="RuleBase" id="RU003906"/>
    </source>
</evidence>
<evidence type="ECO:0000256" key="5">
    <source>
        <dbReference type="ARBA" id="ARBA00023274"/>
    </source>
</evidence>
<proteinExistence type="inferred from homology"/>
<dbReference type="Gene3D" id="2.40.30.10">
    <property type="entry name" value="Translation factors"/>
    <property type="match status" value="1"/>
</dbReference>
<comment type="caution">
    <text evidence="10">The sequence shown here is derived from an EMBL/GenBank/DDBJ whole genome shotgun (WGS) entry which is preliminary data.</text>
</comment>
<keyword evidence="4 7" id="KW-0689">Ribosomal protein</keyword>
<evidence type="ECO:0000313" key="10">
    <source>
        <dbReference type="EMBL" id="MDQ0288818.1"/>
    </source>
</evidence>
<dbReference type="InterPro" id="IPR019927">
    <property type="entry name" value="Ribosomal_uL3_bac/org-type"/>
</dbReference>
<dbReference type="AlphaFoldDB" id="A0AAE3VEH3"/>
<dbReference type="FunFam" id="2.40.30.10:FF:000004">
    <property type="entry name" value="50S ribosomal protein L3"/>
    <property type="match status" value="1"/>
</dbReference>
<dbReference type="GO" id="GO:0019843">
    <property type="term" value="F:rRNA binding"/>
    <property type="evidence" value="ECO:0007669"/>
    <property type="project" value="UniProtKB-UniRule"/>
</dbReference>
<dbReference type="GO" id="GO:0022625">
    <property type="term" value="C:cytosolic large ribosomal subunit"/>
    <property type="evidence" value="ECO:0007669"/>
    <property type="project" value="TreeGrafter"/>
</dbReference>
<dbReference type="EMBL" id="JAUSVL010000001">
    <property type="protein sequence ID" value="MDQ0288818.1"/>
    <property type="molecule type" value="Genomic_DNA"/>
</dbReference>
<dbReference type="SUPFAM" id="SSF50447">
    <property type="entry name" value="Translation proteins"/>
    <property type="match status" value="1"/>
</dbReference>
<evidence type="ECO:0000256" key="1">
    <source>
        <dbReference type="ARBA" id="ARBA00006540"/>
    </source>
</evidence>
<evidence type="ECO:0000256" key="3">
    <source>
        <dbReference type="ARBA" id="ARBA00022884"/>
    </source>
</evidence>
<dbReference type="InterPro" id="IPR019926">
    <property type="entry name" value="Ribosomal_uL3_CS"/>
</dbReference>
<reference evidence="10" key="1">
    <citation type="submission" date="2023-07" db="EMBL/GenBank/DDBJ databases">
        <title>Genomic Encyclopedia of Type Strains, Phase IV (KMG-IV): sequencing the most valuable type-strain genomes for metagenomic binning, comparative biology and taxonomic classification.</title>
        <authorList>
            <person name="Goeker M."/>
        </authorList>
    </citation>
    <scope>NUCLEOTIDE SEQUENCE</scope>
    <source>
        <strain evidence="10">DSM 24202</strain>
    </source>
</reference>
<evidence type="ECO:0000256" key="6">
    <source>
        <dbReference type="ARBA" id="ARBA00035243"/>
    </source>
</evidence>
<dbReference type="InterPro" id="IPR009000">
    <property type="entry name" value="Transl_B-barrel_sf"/>
</dbReference>
<comment type="function">
    <text evidence="7 9">One of the primary rRNA binding proteins, it binds directly near the 3'-end of the 23S rRNA, where it nucleates assembly of the 50S subunit.</text>
</comment>
<comment type="similarity">
    <text evidence="1 7 8">Belongs to the universal ribosomal protein uL3 family.</text>
</comment>
<dbReference type="PANTHER" id="PTHR11229">
    <property type="entry name" value="50S RIBOSOMAL PROTEIN L3"/>
    <property type="match status" value="1"/>
</dbReference>
<evidence type="ECO:0000313" key="11">
    <source>
        <dbReference type="Proteomes" id="UP001238163"/>
    </source>
</evidence>
<evidence type="ECO:0000256" key="4">
    <source>
        <dbReference type="ARBA" id="ARBA00022980"/>
    </source>
</evidence>
<name>A0AAE3VEH3_9BACT</name>
<keyword evidence="11" id="KW-1185">Reference proteome</keyword>
<dbReference type="PROSITE" id="PS00474">
    <property type="entry name" value="RIBOSOMAL_L3"/>
    <property type="match status" value="1"/>
</dbReference>
<evidence type="ECO:0000256" key="8">
    <source>
        <dbReference type="RuleBase" id="RU003905"/>
    </source>
</evidence>
<evidence type="ECO:0000256" key="2">
    <source>
        <dbReference type="ARBA" id="ARBA00022730"/>
    </source>
</evidence>
<dbReference type="InterPro" id="IPR000597">
    <property type="entry name" value="Ribosomal_uL3"/>
</dbReference>
<keyword evidence="2 7" id="KW-0699">rRNA-binding</keyword>
<accession>A0AAE3VEH3</accession>
<dbReference type="NCBIfam" id="TIGR03625">
    <property type="entry name" value="L3_bact"/>
    <property type="match status" value="1"/>
</dbReference>
<gene>
    <name evidence="7" type="primary">rplC</name>
    <name evidence="10" type="ORF">J3R75_000925</name>
</gene>
<dbReference type="HAMAP" id="MF_01325_B">
    <property type="entry name" value="Ribosomal_uL3_B"/>
    <property type="match status" value="1"/>
</dbReference>
<dbReference type="Proteomes" id="UP001238163">
    <property type="component" value="Unassembled WGS sequence"/>
</dbReference>
<keyword evidence="3 7" id="KW-0694">RNA-binding</keyword>
<dbReference type="PANTHER" id="PTHR11229:SF16">
    <property type="entry name" value="LARGE RIBOSOMAL SUBUNIT PROTEIN UL3C"/>
    <property type="match status" value="1"/>
</dbReference>
<keyword evidence="5 7" id="KW-0687">Ribonucleoprotein</keyword>
<dbReference type="Pfam" id="PF00297">
    <property type="entry name" value="Ribosomal_L3"/>
    <property type="match status" value="1"/>
</dbReference>